<proteinExistence type="predicted"/>
<gene>
    <name evidence="1" type="ORF">C450_08662</name>
</gene>
<dbReference type="RefSeq" id="WP_005042596.1">
    <property type="nucleotide sequence ID" value="NZ_AOME01000051.1"/>
</dbReference>
<reference evidence="1 2" key="1">
    <citation type="journal article" date="2014" name="PLoS Genet.">
        <title>Phylogenetically driven sequencing of extremely halophilic archaea reveals strategies for static and dynamic osmo-response.</title>
        <authorList>
            <person name="Becker E.A."/>
            <person name="Seitzer P.M."/>
            <person name="Tritt A."/>
            <person name="Larsen D."/>
            <person name="Krusor M."/>
            <person name="Yao A.I."/>
            <person name="Wu D."/>
            <person name="Madern D."/>
            <person name="Eisen J.A."/>
            <person name="Darling A.E."/>
            <person name="Facciotti M.T."/>
        </authorList>
    </citation>
    <scope>NUCLEOTIDE SEQUENCE [LARGE SCALE GENOMIC DNA]</scope>
    <source>
        <strain evidence="1 2">DSM 8989</strain>
    </source>
</reference>
<name>M0N666_9EURY</name>
<dbReference type="PIRSF" id="PIRSF012608">
    <property type="entry name" value="UCP012608"/>
    <property type="match status" value="1"/>
</dbReference>
<keyword evidence="2" id="KW-1185">Reference proteome</keyword>
<sequence>MTGYKNAFDKFARVEARGSSPLYETLSLGVAGDEELLVLAGEVPNDQPAPNLLFAATQYLLFERPAEPLADRFPSIQTSRKPPEENTYETFRNFCLDHRDELVSLFHSRRVQTNVVQRSSILLPVFEYVSRQCNRTQIGLVEIGSSAGLNLLWDRYGYRYGGHAQCGDRQNPVQLSCDVRGGNSLPLPDKLPPVGKRLGIDLNTLDVRDEDDVRWLRALIWPEHEERRDMIEGAVSVARESPPELVEGNALTELRNICNKVPKDEQLCLFNTHVLYQFTSQQQETFAELVDGIGRDRDLFWANCEWHGDEPEVRFVEYTNGAKSTGVLALYDAHGRWIEWCH</sequence>
<dbReference type="Proteomes" id="UP000011625">
    <property type="component" value="Unassembled WGS sequence"/>
</dbReference>
<dbReference type="InterPro" id="IPR011200">
    <property type="entry name" value="UCP012608"/>
</dbReference>
<evidence type="ECO:0000313" key="2">
    <source>
        <dbReference type="Proteomes" id="UP000011625"/>
    </source>
</evidence>
<dbReference type="OrthoDB" id="199796at2157"/>
<dbReference type="Pfam" id="PF10094">
    <property type="entry name" value="DUF2332"/>
    <property type="match status" value="1"/>
</dbReference>
<protein>
    <recommendedName>
        <fullName evidence="3">DUF2332 domain-containing protein</fullName>
    </recommendedName>
</protein>
<evidence type="ECO:0008006" key="3">
    <source>
        <dbReference type="Google" id="ProtNLM"/>
    </source>
</evidence>
<accession>M0N666</accession>
<organism evidence="1 2">
    <name type="scientific">Halococcus salifodinae DSM 8989</name>
    <dbReference type="NCBI Taxonomy" id="1227456"/>
    <lineage>
        <taxon>Archaea</taxon>
        <taxon>Methanobacteriati</taxon>
        <taxon>Methanobacteriota</taxon>
        <taxon>Stenosarchaea group</taxon>
        <taxon>Halobacteria</taxon>
        <taxon>Halobacteriales</taxon>
        <taxon>Halococcaceae</taxon>
        <taxon>Halococcus</taxon>
    </lineage>
</organism>
<evidence type="ECO:0000313" key="1">
    <source>
        <dbReference type="EMBL" id="EMA53371.1"/>
    </source>
</evidence>
<dbReference type="AlphaFoldDB" id="M0N666"/>
<dbReference type="STRING" id="1227456.C450_08662"/>
<dbReference type="EMBL" id="AOME01000051">
    <property type="protein sequence ID" value="EMA53371.1"/>
    <property type="molecule type" value="Genomic_DNA"/>
</dbReference>
<comment type="caution">
    <text evidence="1">The sequence shown here is derived from an EMBL/GenBank/DDBJ whole genome shotgun (WGS) entry which is preliminary data.</text>
</comment>